<dbReference type="EMBL" id="JAHRIN010060987">
    <property type="protein sequence ID" value="MEQ2213094.1"/>
    <property type="molecule type" value="Genomic_DNA"/>
</dbReference>
<proteinExistence type="inferred from homology"/>
<evidence type="ECO:0000259" key="3">
    <source>
        <dbReference type="PROSITE" id="PS51704"/>
    </source>
</evidence>
<evidence type="ECO:0000313" key="4">
    <source>
        <dbReference type="EMBL" id="MEQ2213094.1"/>
    </source>
</evidence>
<sequence length="136" mass="15096">GISAHTEELLKHLNYIREAQSKGLVVFSWGDDNNEHENRRKLREQGIDGLIYDRLKKQINKNKDKVALNPSICDAQGEQPNIFQVEGQHSLQEVITEETLKSSTCSCYSIPCSPVTCVAPKIHRGSAESDSGLSSS</sequence>
<comment type="caution">
    <text evidence="4">The sequence shown here is derived from an EMBL/GenBank/DDBJ whole genome shotgun (WGS) entry which is preliminary data.</text>
</comment>
<dbReference type="Proteomes" id="UP001434883">
    <property type="component" value="Unassembled WGS sequence"/>
</dbReference>
<evidence type="ECO:0000256" key="2">
    <source>
        <dbReference type="ARBA" id="ARBA00022801"/>
    </source>
</evidence>
<dbReference type="InterPro" id="IPR051578">
    <property type="entry name" value="GDPD"/>
</dbReference>
<dbReference type="SUPFAM" id="SSF51695">
    <property type="entry name" value="PLC-like phosphodiesterases"/>
    <property type="match status" value="1"/>
</dbReference>
<dbReference type="InterPro" id="IPR017946">
    <property type="entry name" value="PLC-like_Pdiesterase_TIM-brl"/>
</dbReference>
<feature type="domain" description="GP-PDE" evidence="3">
    <location>
        <begin position="1"/>
        <end position="62"/>
    </location>
</feature>
<keyword evidence="2" id="KW-0378">Hydrolase</keyword>
<dbReference type="PANTHER" id="PTHR22958:SF1">
    <property type="entry name" value="GLYCEROPHOSPHOCHOLINE PHOSPHODIESTERASE GPCPD1"/>
    <property type="match status" value="1"/>
</dbReference>
<evidence type="ECO:0000313" key="5">
    <source>
        <dbReference type="Proteomes" id="UP001434883"/>
    </source>
</evidence>
<dbReference type="PANTHER" id="PTHR22958">
    <property type="entry name" value="GLYCEROPHOSPHORYL DIESTER PHOSPHODIESTERASE"/>
    <property type="match status" value="1"/>
</dbReference>
<dbReference type="InterPro" id="IPR030395">
    <property type="entry name" value="GP_PDE_dom"/>
</dbReference>
<organism evidence="4 5">
    <name type="scientific">Xenoophorus captivus</name>
    <dbReference type="NCBI Taxonomy" id="1517983"/>
    <lineage>
        <taxon>Eukaryota</taxon>
        <taxon>Metazoa</taxon>
        <taxon>Chordata</taxon>
        <taxon>Craniata</taxon>
        <taxon>Vertebrata</taxon>
        <taxon>Euteleostomi</taxon>
        <taxon>Actinopterygii</taxon>
        <taxon>Neopterygii</taxon>
        <taxon>Teleostei</taxon>
        <taxon>Neoteleostei</taxon>
        <taxon>Acanthomorphata</taxon>
        <taxon>Ovalentaria</taxon>
        <taxon>Atherinomorphae</taxon>
        <taxon>Cyprinodontiformes</taxon>
        <taxon>Goodeidae</taxon>
        <taxon>Xenoophorus</taxon>
    </lineage>
</organism>
<comment type="similarity">
    <text evidence="1">Belongs to the glycerophosphoryl diester phosphodiesterase family.</text>
</comment>
<keyword evidence="5" id="KW-1185">Reference proteome</keyword>
<name>A0ABV0RXT1_9TELE</name>
<reference evidence="4 5" key="1">
    <citation type="submission" date="2021-06" db="EMBL/GenBank/DDBJ databases">
        <authorList>
            <person name="Palmer J.M."/>
        </authorList>
    </citation>
    <scope>NUCLEOTIDE SEQUENCE [LARGE SCALE GENOMIC DNA]</scope>
    <source>
        <strain evidence="4 5">XC_2019</strain>
        <tissue evidence="4">Muscle</tissue>
    </source>
</reference>
<gene>
    <name evidence="4" type="ORF">XENOCAPTIV_009713</name>
</gene>
<protein>
    <recommendedName>
        <fullName evidence="3">GP-PDE domain-containing protein</fullName>
    </recommendedName>
</protein>
<dbReference type="Gene3D" id="3.20.20.190">
    <property type="entry name" value="Phosphatidylinositol (PI) phosphodiesterase"/>
    <property type="match status" value="1"/>
</dbReference>
<evidence type="ECO:0000256" key="1">
    <source>
        <dbReference type="ARBA" id="ARBA00007277"/>
    </source>
</evidence>
<dbReference type="Pfam" id="PF03009">
    <property type="entry name" value="GDPD"/>
    <property type="match status" value="1"/>
</dbReference>
<accession>A0ABV0RXT1</accession>
<feature type="non-terminal residue" evidence="4">
    <location>
        <position position="1"/>
    </location>
</feature>
<dbReference type="PROSITE" id="PS51704">
    <property type="entry name" value="GP_PDE"/>
    <property type="match status" value="1"/>
</dbReference>